<dbReference type="PANTHER" id="PTHR43352">
    <property type="entry name" value="ACETYL-COA SYNTHETASE"/>
    <property type="match status" value="1"/>
</dbReference>
<organism evidence="5 6">
    <name type="scientific">Bradyrhizobium denitrificans</name>
    <dbReference type="NCBI Taxonomy" id="2734912"/>
    <lineage>
        <taxon>Bacteria</taxon>
        <taxon>Pseudomonadati</taxon>
        <taxon>Pseudomonadota</taxon>
        <taxon>Alphaproteobacteria</taxon>
        <taxon>Hyphomicrobiales</taxon>
        <taxon>Nitrobacteraceae</taxon>
        <taxon>Bradyrhizobium</taxon>
    </lineage>
</organism>
<evidence type="ECO:0000256" key="1">
    <source>
        <dbReference type="ARBA" id="ARBA00022598"/>
    </source>
</evidence>
<dbReference type="SUPFAM" id="SSF56801">
    <property type="entry name" value="Acetyl-CoA synthetase-like"/>
    <property type="match status" value="1"/>
</dbReference>
<dbReference type="EMBL" id="JAFCLK010000012">
    <property type="protein sequence ID" value="MBR1137001.1"/>
    <property type="molecule type" value="Genomic_DNA"/>
</dbReference>
<sequence>MASAASAQIHDEAQLPDGTKAHSAHVDTFAQDHLPPRELWPDFVFSRPEYQYPPRLNCVTHFVDRWVEEGRGDAPCIISAEVSYTYRELQALVNRIANVLVGRLGLVPGGRVLLRSANNPMMVATYLAVIKAGGIVVATMPLLRAKELSYPIQKAQIALALCDGKLSDEMEKTRAVAPALQKVVYWGSGQPDGLEALIADASPDFKAVDTASDDLCLIAFTSGTTGDPKGTMHFHRDMLAVCDGYARNVLRANQSDRFIGTAPLAFTFGFGGVLFPMHIGASYVVLEKTSPDDLLAAIERYKATICFTAPTAYRAMLAKLAGRDISSLRKCVSAGETLPKPTFDAWLKATGLKLMDGIGSTEMLHIFISAVEDEIRPGATGKPVPGYEAKIVDDEGRDVPPGTMGRLAVRGPTGCRYLADERQRKYVQNGWNVTGDTYVMDDDGYFWYQSRSDDMIVSSGYNIAGTDVEAALLTHPSVAECGVVGAPDEARGMIVKAYVVLAPGVAGTPALVAELQEHVKREIAPYKYPRAIEFVTQLPKTETGKLKRFALRQIAQAATSPSSGTAA</sequence>
<dbReference type="GO" id="GO:0016874">
    <property type="term" value="F:ligase activity"/>
    <property type="evidence" value="ECO:0007669"/>
    <property type="project" value="UniProtKB-KW"/>
</dbReference>
<dbReference type="InterPro" id="IPR025110">
    <property type="entry name" value="AMP-bd_C"/>
</dbReference>
<dbReference type="Gene3D" id="3.30.300.30">
    <property type="match status" value="1"/>
</dbReference>
<reference evidence="6" key="1">
    <citation type="journal article" date="2021" name="ISME J.">
        <title>Evolutionary origin and ecological implication of a unique nif island in free-living Bradyrhizobium lineages.</title>
        <authorList>
            <person name="Tao J."/>
        </authorList>
    </citation>
    <scope>NUCLEOTIDE SEQUENCE [LARGE SCALE GENOMIC DNA]</scope>
    <source>
        <strain evidence="6">SZCCT0094</strain>
    </source>
</reference>
<dbReference type="InterPro" id="IPR011957">
    <property type="entry name" value="Benz_CoA_lig"/>
</dbReference>
<dbReference type="InterPro" id="IPR000873">
    <property type="entry name" value="AMP-dep_synth/lig_dom"/>
</dbReference>
<dbReference type="InterPro" id="IPR045851">
    <property type="entry name" value="AMP-bd_C_sf"/>
</dbReference>
<dbReference type="PANTHER" id="PTHR43352:SF1">
    <property type="entry name" value="ANTHRANILATE--COA LIGASE"/>
    <property type="match status" value="1"/>
</dbReference>
<proteinExistence type="predicted"/>
<dbReference type="NCBIfam" id="TIGR02262">
    <property type="entry name" value="benz_CoA_lig"/>
    <property type="match status" value="1"/>
</dbReference>
<keyword evidence="1 5" id="KW-0436">Ligase</keyword>
<dbReference type="InterPro" id="IPR042099">
    <property type="entry name" value="ANL_N_sf"/>
</dbReference>
<dbReference type="Proteomes" id="UP001314635">
    <property type="component" value="Unassembled WGS sequence"/>
</dbReference>
<dbReference type="Pfam" id="PF13193">
    <property type="entry name" value="AMP-binding_C"/>
    <property type="match status" value="1"/>
</dbReference>
<protein>
    <submittedName>
        <fullName evidence="5">Benzoate-CoA ligase family protein</fullName>
    </submittedName>
</protein>
<accession>A0ABS5G6T7</accession>
<dbReference type="CDD" id="cd05958">
    <property type="entry name" value="ABCL"/>
    <property type="match status" value="1"/>
</dbReference>
<gene>
    <name evidence="5" type="ORF">JQ619_14600</name>
</gene>
<evidence type="ECO:0000256" key="2">
    <source>
        <dbReference type="SAM" id="MobiDB-lite"/>
    </source>
</evidence>
<evidence type="ECO:0000313" key="5">
    <source>
        <dbReference type="EMBL" id="MBR1137001.1"/>
    </source>
</evidence>
<evidence type="ECO:0000313" key="6">
    <source>
        <dbReference type="Proteomes" id="UP001314635"/>
    </source>
</evidence>
<dbReference type="PROSITE" id="PS00455">
    <property type="entry name" value="AMP_BINDING"/>
    <property type="match status" value="1"/>
</dbReference>
<dbReference type="Pfam" id="PF00501">
    <property type="entry name" value="AMP-binding"/>
    <property type="match status" value="1"/>
</dbReference>
<comment type="caution">
    <text evidence="5">The sequence shown here is derived from an EMBL/GenBank/DDBJ whole genome shotgun (WGS) entry which is preliminary data.</text>
</comment>
<keyword evidence="6" id="KW-1185">Reference proteome</keyword>
<feature type="region of interest" description="Disordered" evidence="2">
    <location>
        <begin position="1"/>
        <end position="21"/>
    </location>
</feature>
<dbReference type="InterPro" id="IPR020845">
    <property type="entry name" value="AMP-binding_CS"/>
</dbReference>
<dbReference type="Gene3D" id="3.40.50.12780">
    <property type="entry name" value="N-terminal domain of ligase-like"/>
    <property type="match status" value="1"/>
</dbReference>
<evidence type="ECO:0000259" key="4">
    <source>
        <dbReference type="Pfam" id="PF13193"/>
    </source>
</evidence>
<dbReference type="RefSeq" id="WP_172236847.1">
    <property type="nucleotide sequence ID" value="NZ_JABFDP010000012.1"/>
</dbReference>
<name>A0ABS5G6T7_9BRAD</name>
<feature type="domain" description="AMP-dependent synthetase/ligase" evidence="3">
    <location>
        <begin position="69"/>
        <end position="413"/>
    </location>
</feature>
<evidence type="ECO:0000259" key="3">
    <source>
        <dbReference type="Pfam" id="PF00501"/>
    </source>
</evidence>
<feature type="domain" description="AMP-binding enzyme C-terminal" evidence="4">
    <location>
        <begin position="468"/>
        <end position="545"/>
    </location>
</feature>